<dbReference type="InterPro" id="IPR006860">
    <property type="entry name" value="FecR"/>
</dbReference>
<dbReference type="RefSeq" id="WP_062044667.1">
    <property type="nucleotide sequence ID" value="NZ_DF968183.1"/>
</dbReference>
<evidence type="ECO:0000256" key="1">
    <source>
        <dbReference type="SAM" id="Phobius"/>
    </source>
</evidence>
<dbReference type="AlphaFoldDB" id="A0A0S7C5M6"/>
<dbReference type="PANTHER" id="PTHR30273:SF2">
    <property type="entry name" value="PROTEIN FECR"/>
    <property type="match status" value="1"/>
</dbReference>
<feature type="transmembrane region" description="Helical" evidence="1">
    <location>
        <begin position="95"/>
        <end position="116"/>
    </location>
</feature>
<keyword evidence="5" id="KW-1185">Reference proteome</keyword>
<gene>
    <name evidence="4" type="ORF">TBC1_12617</name>
</gene>
<dbReference type="EMBL" id="DF968183">
    <property type="protein sequence ID" value="GAP44806.1"/>
    <property type="molecule type" value="Genomic_DNA"/>
</dbReference>
<sequence length="334" mass="36776">MKKETTNHEILISRYFSGESTPEEVRELSEWLSGNPDHLTIFEEYHKTWLLSTSDAIETGTDTGREWEIISGKIRNTTIKPRSGKLVKLPARNTIWKAIAAAVVVFMVAGAVMLLLPRNQRVITAGTETLTHTLPDGSFITLNAGAEIRYDPDFGSENRSVSLKGEALFEVQKDAGKPFVVSDGKARIEVLGTVFSVDAPGEGQTSIALAEGKVALYFSNAQQDKKYLEPGEAAIMSSGSREITVKPNDDPNYLAWKTRVINFENTSMERVAQTLNKVYHIKIRFEDPSIAGCRLTASFSNQPLESVLNVITTTLDLSYKINKDAVLISGTGCN</sequence>
<dbReference type="GO" id="GO:0016989">
    <property type="term" value="F:sigma factor antagonist activity"/>
    <property type="evidence" value="ECO:0007669"/>
    <property type="project" value="TreeGrafter"/>
</dbReference>
<keyword evidence="1" id="KW-1133">Transmembrane helix</keyword>
<dbReference type="PANTHER" id="PTHR30273">
    <property type="entry name" value="PERIPLASMIC SIGNAL SENSOR AND SIGMA FACTOR ACTIVATOR FECR-RELATED"/>
    <property type="match status" value="1"/>
</dbReference>
<organism evidence="4">
    <name type="scientific">Lentimicrobium saccharophilum</name>
    <dbReference type="NCBI Taxonomy" id="1678841"/>
    <lineage>
        <taxon>Bacteria</taxon>
        <taxon>Pseudomonadati</taxon>
        <taxon>Bacteroidota</taxon>
        <taxon>Bacteroidia</taxon>
        <taxon>Bacteroidales</taxon>
        <taxon>Lentimicrobiaceae</taxon>
        <taxon>Lentimicrobium</taxon>
    </lineage>
</organism>
<dbReference type="PATRIC" id="fig|1678841.3.peg.3349"/>
<evidence type="ECO:0000259" key="2">
    <source>
        <dbReference type="Pfam" id="PF04773"/>
    </source>
</evidence>
<evidence type="ECO:0000313" key="5">
    <source>
        <dbReference type="Proteomes" id="UP000053091"/>
    </source>
</evidence>
<dbReference type="Pfam" id="PF16344">
    <property type="entry name" value="FecR_C"/>
    <property type="match status" value="1"/>
</dbReference>
<keyword evidence="1" id="KW-0472">Membrane</keyword>
<dbReference type="Gene3D" id="3.55.50.30">
    <property type="match status" value="1"/>
</dbReference>
<feature type="domain" description="FecR protein" evidence="2">
    <location>
        <begin position="121"/>
        <end position="214"/>
    </location>
</feature>
<dbReference type="OrthoDB" id="676789at2"/>
<dbReference type="STRING" id="1678841.TBC1_12617"/>
<protein>
    <submittedName>
        <fullName evidence="4">FecR family protein</fullName>
    </submittedName>
</protein>
<evidence type="ECO:0000313" key="4">
    <source>
        <dbReference type="EMBL" id="GAP44806.1"/>
    </source>
</evidence>
<dbReference type="Pfam" id="PF04773">
    <property type="entry name" value="FecR"/>
    <property type="match status" value="1"/>
</dbReference>
<evidence type="ECO:0000259" key="3">
    <source>
        <dbReference type="Pfam" id="PF16344"/>
    </source>
</evidence>
<reference evidence="4" key="1">
    <citation type="journal article" date="2015" name="Genome Announc.">
        <title>Draft Genome Sequence of Bacteroidales Strain TBC1, a Novel Isolate from a Methanogenic Wastewater Treatment System.</title>
        <authorList>
            <person name="Tourlousse D.M."/>
            <person name="Matsuura N."/>
            <person name="Sun L."/>
            <person name="Toyonaga M."/>
            <person name="Kuroda K."/>
            <person name="Ohashi A."/>
            <person name="Cruz R."/>
            <person name="Yamaguchi T."/>
            <person name="Sekiguchi Y."/>
        </authorList>
    </citation>
    <scope>NUCLEOTIDE SEQUENCE [LARGE SCALE GENOMIC DNA]</scope>
    <source>
        <strain evidence="4">TBC1</strain>
    </source>
</reference>
<dbReference type="InterPro" id="IPR032508">
    <property type="entry name" value="FecR_C"/>
</dbReference>
<dbReference type="Proteomes" id="UP000053091">
    <property type="component" value="Unassembled WGS sequence"/>
</dbReference>
<proteinExistence type="predicted"/>
<feature type="domain" description="Protein FecR C-terminal" evidence="3">
    <location>
        <begin position="261"/>
        <end position="328"/>
    </location>
</feature>
<dbReference type="InterPro" id="IPR012373">
    <property type="entry name" value="Ferrdict_sens_TM"/>
</dbReference>
<dbReference type="PIRSF" id="PIRSF018266">
    <property type="entry name" value="FecR"/>
    <property type="match status" value="1"/>
</dbReference>
<accession>A0A0S7C5M6</accession>
<name>A0A0S7C5M6_9BACT</name>
<dbReference type="Gene3D" id="2.60.120.1440">
    <property type="match status" value="1"/>
</dbReference>
<keyword evidence="1" id="KW-0812">Transmembrane</keyword>